<evidence type="ECO:0000313" key="8">
    <source>
        <dbReference type="Proteomes" id="UP000642488"/>
    </source>
</evidence>
<reference evidence="7" key="1">
    <citation type="submission" date="2020-12" db="EMBL/GenBank/DDBJ databases">
        <title>Bacterial taxonomy.</title>
        <authorList>
            <person name="Pan X."/>
        </authorList>
    </citation>
    <scope>NUCLEOTIDE SEQUENCE</scope>
    <source>
        <strain evidence="7">KCTC 52957</strain>
    </source>
</reference>
<feature type="transmembrane region" description="Helical" evidence="6">
    <location>
        <begin position="86"/>
        <end position="106"/>
    </location>
</feature>
<dbReference type="PANTHER" id="PTHR33545">
    <property type="entry name" value="UPF0750 MEMBRANE PROTEIN YITT-RELATED"/>
    <property type="match status" value="1"/>
</dbReference>
<keyword evidence="4 6" id="KW-1133">Transmembrane helix</keyword>
<keyword evidence="5 6" id="KW-0472">Membrane</keyword>
<dbReference type="PANTHER" id="PTHR33545:SF5">
    <property type="entry name" value="UPF0750 MEMBRANE PROTEIN YITT"/>
    <property type="match status" value="1"/>
</dbReference>
<dbReference type="GO" id="GO:0005886">
    <property type="term" value="C:plasma membrane"/>
    <property type="evidence" value="ECO:0007669"/>
    <property type="project" value="UniProtKB-SubCell"/>
</dbReference>
<feature type="transmembrane region" description="Helical" evidence="6">
    <location>
        <begin position="177"/>
        <end position="194"/>
    </location>
</feature>
<dbReference type="RefSeq" id="WP_198916196.1">
    <property type="nucleotide sequence ID" value="NZ_JAEKPD010000008.1"/>
</dbReference>
<protein>
    <submittedName>
        <fullName evidence="7">YitT family protein</fullName>
    </submittedName>
</protein>
<feature type="transmembrane region" description="Helical" evidence="6">
    <location>
        <begin position="46"/>
        <end position="74"/>
    </location>
</feature>
<evidence type="ECO:0000256" key="1">
    <source>
        <dbReference type="ARBA" id="ARBA00004651"/>
    </source>
</evidence>
<feature type="transmembrane region" description="Helical" evidence="6">
    <location>
        <begin position="150"/>
        <end position="171"/>
    </location>
</feature>
<dbReference type="Proteomes" id="UP000642488">
    <property type="component" value="Unassembled WGS sequence"/>
</dbReference>
<keyword evidence="2" id="KW-1003">Cell membrane</keyword>
<comment type="caution">
    <text evidence="7">The sequence shown here is derived from an EMBL/GenBank/DDBJ whole genome shotgun (WGS) entry which is preliminary data.</text>
</comment>
<proteinExistence type="predicted"/>
<dbReference type="InterPro" id="IPR051461">
    <property type="entry name" value="UPF0750_membrane"/>
</dbReference>
<evidence type="ECO:0000256" key="3">
    <source>
        <dbReference type="ARBA" id="ARBA00022692"/>
    </source>
</evidence>
<organism evidence="7 8">
    <name type="scientific">Palleronia pontilimi</name>
    <dbReference type="NCBI Taxonomy" id="1964209"/>
    <lineage>
        <taxon>Bacteria</taxon>
        <taxon>Pseudomonadati</taxon>
        <taxon>Pseudomonadota</taxon>
        <taxon>Alphaproteobacteria</taxon>
        <taxon>Rhodobacterales</taxon>
        <taxon>Roseobacteraceae</taxon>
        <taxon>Palleronia</taxon>
    </lineage>
</organism>
<accession>A0A934I9M0</accession>
<comment type="subcellular location">
    <subcellularLocation>
        <location evidence="1">Cell membrane</location>
        <topology evidence="1">Multi-pass membrane protein</topology>
    </subcellularLocation>
</comment>
<dbReference type="Pfam" id="PF02588">
    <property type="entry name" value="YitT_membrane"/>
    <property type="match status" value="1"/>
</dbReference>
<sequence>MIDTASQTKSHTWIEDAQGIVFGTFMCALGLQFLTFLGLVTGQTAGLAVIVSYLTGWPFGAVFFVVNLPFYWLAWQRMGRIFTVKSLISVTLLSGMVELLPAGLTLAHVTPALGALIVGALTGAGLLALFRHGGSLGGIGVVALYLQDRFGLKAGYVQLGFDAALFSVAAFLFPPSLVFYSLLGAVVLNLIIAVNHRRDRYIAT</sequence>
<dbReference type="EMBL" id="JAEKPD010000008">
    <property type="protein sequence ID" value="MBJ3763029.1"/>
    <property type="molecule type" value="Genomic_DNA"/>
</dbReference>
<keyword evidence="3 6" id="KW-0812">Transmembrane</keyword>
<evidence type="ECO:0000256" key="6">
    <source>
        <dbReference type="SAM" id="Phobius"/>
    </source>
</evidence>
<evidence type="ECO:0000256" key="5">
    <source>
        <dbReference type="ARBA" id="ARBA00023136"/>
    </source>
</evidence>
<dbReference type="AlphaFoldDB" id="A0A934I9M0"/>
<gene>
    <name evidence="7" type="ORF">ILP92_09765</name>
</gene>
<evidence type="ECO:0000256" key="2">
    <source>
        <dbReference type="ARBA" id="ARBA00022475"/>
    </source>
</evidence>
<feature type="transmembrane region" description="Helical" evidence="6">
    <location>
        <begin position="112"/>
        <end position="130"/>
    </location>
</feature>
<evidence type="ECO:0000313" key="7">
    <source>
        <dbReference type="EMBL" id="MBJ3763029.1"/>
    </source>
</evidence>
<dbReference type="InterPro" id="IPR003740">
    <property type="entry name" value="YitT"/>
</dbReference>
<name>A0A934I9M0_9RHOB</name>
<feature type="transmembrane region" description="Helical" evidence="6">
    <location>
        <begin position="20"/>
        <end position="40"/>
    </location>
</feature>
<evidence type="ECO:0000256" key="4">
    <source>
        <dbReference type="ARBA" id="ARBA00022989"/>
    </source>
</evidence>
<keyword evidence="8" id="KW-1185">Reference proteome</keyword>